<sequence>MTTCIGLFFYSFFSFGCTFIPQQGFWLFMLGRLFVASMAESCLRTVPLMIADLCCPDQRTRVLGFYTCIKSVCCILACLFGTPVVELASLHWLYALWTTPGLGLLGLVLAIIIMKDPQPEGMDEEADDSEDPELICRSFSDLKQLLTNCSFLTSTAGALCYAFVYGAKNSWVRKLFKQTRQELPIDTPCLTTGCNYDDNKCYKKWNYDIDAVLCGIGLIVCAPMLMLFIFFPEINIPIAYVFIAISGIFQAICQVPMLNMKLNIVSPKLQQTANIIHRFFSKLLGSVVHVFFVQLVSEEILEISPGATHLSSMQFALAFLPVVAVIGGVFFFITAHCIKKKQEMPEETIAVNP</sequence>
<feature type="transmembrane region" description="Helical" evidence="7">
    <location>
        <begin position="209"/>
        <end position="231"/>
    </location>
</feature>
<dbReference type="InterPro" id="IPR036259">
    <property type="entry name" value="MFS_trans_sf"/>
</dbReference>
<evidence type="ECO:0000256" key="4">
    <source>
        <dbReference type="ARBA" id="ARBA00022989"/>
    </source>
</evidence>
<feature type="transmembrane region" description="Helical" evidence="7">
    <location>
        <begin position="237"/>
        <end position="258"/>
    </location>
</feature>
<dbReference type="PANTHER" id="PTHR23505">
    <property type="entry name" value="SPINSTER"/>
    <property type="match status" value="1"/>
</dbReference>
<dbReference type="InterPro" id="IPR011701">
    <property type="entry name" value="MFS"/>
</dbReference>
<evidence type="ECO:0000256" key="1">
    <source>
        <dbReference type="ARBA" id="ARBA00004141"/>
    </source>
</evidence>
<dbReference type="InterPro" id="IPR044770">
    <property type="entry name" value="MFS_spinster-like"/>
</dbReference>
<evidence type="ECO:0000256" key="7">
    <source>
        <dbReference type="SAM" id="Phobius"/>
    </source>
</evidence>
<dbReference type="EMBL" id="CM004470">
    <property type="protein sequence ID" value="OCT89892.1"/>
    <property type="molecule type" value="Genomic_DNA"/>
</dbReference>
<keyword evidence="4 7" id="KW-1133">Transmembrane helix</keyword>
<dbReference type="Pfam" id="PF07690">
    <property type="entry name" value="MFS_1"/>
    <property type="match status" value="1"/>
</dbReference>
<feature type="transmembrane region" description="Helical" evidence="7">
    <location>
        <begin position="7"/>
        <end position="27"/>
    </location>
</feature>
<feature type="transmembrane region" description="Helical" evidence="7">
    <location>
        <begin position="279"/>
        <end position="296"/>
    </location>
</feature>
<dbReference type="GO" id="GO:0022857">
    <property type="term" value="F:transmembrane transporter activity"/>
    <property type="evidence" value="ECO:0007669"/>
    <property type="project" value="InterPro"/>
</dbReference>
<feature type="transmembrane region" description="Helical" evidence="7">
    <location>
        <begin position="91"/>
        <end position="113"/>
    </location>
</feature>
<feature type="transmembrane region" description="Helical" evidence="7">
    <location>
        <begin position="63"/>
        <end position="85"/>
    </location>
</feature>
<comment type="subcellular location">
    <subcellularLocation>
        <location evidence="1">Membrane</location>
        <topology evidence="1">Multi-pass membrane protein</topology>
    </subcellularLocation>
</comment>
<dbReference type="AlphaFoldDB" id="A0A974DFT2"/>
<name>A0A974DFT2_XENLA</name>
<protein>
    <recommendedName>
        <fullName evidence="10">Major facilitator superfamily (MFS) profile domain-containing protein</fullName>
    </recommendedName>
</protein>
<evidence type="ECO:0008006" key="10">
    <source>
        <dbReference type="Google" id="ProtNLM"/>
    </source>
</evidence>
<dbReference type="SUPFAM" id="SSF103473">
    <property type="entry name" value="MFS general substrate transporter"/>
    <property type="match status" value="1"/>
</dbReference>
<keyword evidence="3 7" id="KW-0812">Transmembrane</keyword>
<dbReference type="PANTHER" id="PTHR23505:SF99">
    <property type="entry name" value="PROTEIN SPINSTER HOMOLOG 1-LIKE"/>
    <property type="match status" value="1"/>
</dbReference>
<gene>
    <name evidence="8" type="ORF">XELAEV_18018505mg</name>
</gene>
<evidence type="ECO:0000313" key="9">
    <source>
        <dbReference type="Proteomes" id="UP000694892"/>
    </source>
</evidence>
<keyword evidence="2" id="KW-0813">Transport</keyword>
<dbReference type="GO" id="GO:0016020">
    <property type="term" value="C:membrane"/>
    <property type="evidence" value="ECO:0007669"/>
    <property type="project" value="UniProtKB-SubCell"/>
</dbReference>
<evidence type="ECO:0000256" key="5">
    <source>
        <dbReference type="ARBA" id="ARBA00023136"/>
    </source>
</evidence>
<evidence type="ECO:0000313" key="8">
    <source>
        <dbReference type="EMBL" id="OCT89892.1"/>
    </source>
</evidence>
<evidence type="ECO:0000256" key="6">
    <source>
        <dbReference type="ARBA" id="ARBA00024338"/>
    </source>
</evidence>
<dbReference type="Gene3D" id="1.20.1250.20">
    <property type="entry name" value="MFS general substrate transporter like domains"/>
    <property type="match status" value="1"/>
</dbReference>
<organism evidence="8 9">
    <name type="scientific">Xenopus laevis</name>
    <name type="common">African clawed frog</name>
    <dbReference type="NCBI Taxonomy" id="8355"/>
    <lineage>
        <taxon>Eukaryota</taxon>
        <taxon>Metazoa</taxon>
        <taxon>Chordata</taxon>
        <taxon>Craniata</taxon>
        <taxon>Vertebrata</taxon>
        <taxon>Euteleostomi</taxon>
        <taxon>Amphibia</taxon>
        <taxon>Batrachia</taxon>
        <taxon>Anura</taxon>
        <taxon>Pipoidea</taxon>
        <taxon>Pipidae</taxon>
        <taxon>Xenopodinae</taxon>
        <taxon>Xenopus</taxon>
        <taxon>Xenopus</taxon>
    </lineage>
</organism>
<comment type="similarity">
    <text evidence="6">Belongs to the major facilitator superfamily. Spinster (TC 2.A.1.49) family.</text>
</comment>
<accession>A0A974DFT2</accession>
<reference evidence="9" key="1">
    <citation type="journal article" date="2016" name="Nature">
        <title>Genome evolution in the allotetraploid frog Xenopus laevis.</title>
        <authorList>
            <person name="Session A.M."/>
            <person name="Uno Y."/>
            <person name="Kwon T."/>
            <person name="Chapman J.A."/>
            <person name="Toyoda A."/>
            <person name="Takahashi S."/>
            <person name="Fukui A."/>
            <person name="Hikosaka A."/>
            <person name="Suzuki A."/>
            <person name="Kondo M."/>
            <person name="van Heeringen S.J."/>
            <person name="Quigley I."/>
            <person name="Heinz S."/>
            <person name="Ogino H."/>
            <person name="Ochi H."/>
            <person name="Hellsten U."/>
            <person name="Lyons J.B."/>
            <person name="Simakov O."/>
            <person name="Putnam N."/>
            <person name="Stites J."/>
            <person name="Kuroki Y."/>
            <person name="Tanaka T."/>
            <person name="Michiue T."/>
            <person name="Watanabe M."/>
            <person name="Bogdanovic O."/>
            <person name="Lister R."/>
            <person name="Georgiou G."/>
            <person name="Paranjpe S.S."/>
            <person name="van Kruijsbergen I."/>
            <person name="Shu S."/>
            <person name="Carlson J."/>
            <person name="Kinoshita T."/>
            <person name="Ohta Y."/>
            <person name="Mawaribuchi S."/>
            <person name="Jenkins J."/>
            <person name="Grimwood J."/>
            <person name="Schmutz J."/>
            <person name="Mitros T."/>
            <person name="Mozaffari S.V."/>
            <person name="Suzuki Y."/>
            <person name="Haramoto Y."/>
            <person name="Yamamoto T.S."/>
            <person name="Takagi C."/>
            <person name="Heald R."/>
            <person name="Miller K."/>
            <person name="Haudenschild C."/>
            <person name="Kitzman J."/>
            <person name="Nakayama T."/>
            <person name="Izutsu Y."/>
            <person name="Robert J."/>
            <person name="Fortriede J."/>
            <person name="Burns K."/>
            <person name="Lotay V."/>
            <person name="Karimi K."/>
            <person name="Yasuoka Y."/>
            <person name="Dichmann D.S."/>
            <person name="Flajnik M.F."/>
            <person name="Houston D.W."/>
            <person name="Shendure J."/>
            <person name="DuPasquier L."/>
            <person name="Vize P.D."/>
            <person name="Zorn A.M."/>
            <person name="Ito M."/>
            <person name="Marcotte E.M."/>
            <person name="Wallingford J.B."/>
            <person name="Ito Y."/>
            <person name="Asashima M."/>
            <person name="Ueno N."/>
            <person name="Matsuda Y."/>
            <person name="Veenstra G.J."/>
            <person name="Fujiyama A."/>
            <person name="Harland R.M."/>
            <person name="Taira M."/>
            <person name="Rokhsar D.S."/>
        </authorList>
    </citation>
    <scope>NUCLEOTIDE SEQUENCE [LARGE SCALE GENOMIC DNA]</scope>
    <source>
        <strain evidence="9">J</strain>
    </source>
</reference>
<evidence type="ECO:0000256" key="2">
    <source>
        <dbReference type="ARBA" id="ARBA00022448"/>
    </source>
</evidence>
<keyword evidence="5 7" id="KW-0472">Membrane</keyword>
<dbReference type="Proteomes" id="UP000694892">
    <property type="component" value="Chromosome 3L"/>
</dbReference>
<feature type="transmembrane region" description="Helical" evidence="7">
    <location>
        <begin position="316"/>
        <end position="338"/>
    </location>
</feature>
<proteinExistence type="inferred from homology"/>
<evidence type="ECO:0000256" key="3">
    <source>
        <dbReference type="ARBA" id="ARBA00022692"/>
    </source>
</evidence>